<protein>
    <submittedName>
        <fullName evidence="2">Uncharacterized protein</fullName>
    </submittedName>
</protein>
<evidence type="ECO:0000256" key="1">
    <source>
        <dbReference type="SAM" id="Phobius"/>
    </source>
</evidence>
<comment type="caution">
    <text evidence="2">The sequence shown here is derived from an EMBL/GenBank/DDBJ whole genome shotgun (WGS) entry which is preliminary data.</text>
</comment>
<organism evidence="2 3">
    <name type="scientific">Virgisporangium aliadipatigenens</name>
    <dbReference type="NCBI Taxonomy" id="741659"/>
    <lineage>
        <taxon>Bacteria</taxon>
        <taxon>Bacillati</taxon>
        <taxon>Actinomycetota</taxon>
        <taxon>Actinomycetes</taxon>
        <taxon>Micromonosporales</taxon>
        <taxon>Micromonosporaceae</taxon>
        <taxon>Virgisporangium</taxon>
    </lineage>
</organism>
<keyword evidence="1" id="KW-0812">Transmembrane</keyword>
<dbReference type="Proteomes" id="UP000619260">
    <property type="component" value="Unassembled WGS sequence"/>
</dbReference>
<reference evidence="2" key="1">
    <citation type="submission" date="2021-01" db="EMBL/GenBank/DDBJ databases">
        <title>Whole genome shotgun sequence of Virgisporangium aliadipatigenens NBRC 105644.</title>
        <authorList>
            <person name="Komaki H."/>
            <person name="Tamura T."/>
        </authorList>
    </citation>
    <scope>NUCLEOTIDE SEQUENCE</scope>
    <source>
        <strain evidence="2">NBRC 105644</strain>
    </source>
</reference>
<evidence type="ECO:0000313" key="2">
    <source>
        <dbReference type="EMBL" id="GIJ45320.1"/>
    </source>
</evidence>
<dbReference type="EMBL" id="BOPF01000007">
    <property type="protein sequence ID" value="GIJ45320.1"/>
    <property type="molecule type" value="Genomic_DNA"/>
</dbReference>
<sequence length="207" mass="22639">MAGLLPQLSLEPAPGYKRFVERHFEALRRDARRLTGDELDADAVYGEVLTDVALRWQWFELLRRIPHRADPAERFVGVALARRVARRRVEVPAETSREIRFEVTPVPSDGPVDTITTWPSAGWYPEAFVIDPAPPTRTAAPAPAATSAAVRIAAVRPLPPSGPSPGLDAVIAWLNAYSTWVRCRRIAAAAVIAVVAVVLIRLRGLGA</sequence>
<keyword evidence="3" id="KW-1185">Reference proteome</keyword>
<gene>
    <name evidence="2" type="ORF">Val02_22060</name>
</gene>
<accession>A0A8J3YJT1</accession>
<name>A0A8J3YJT1_9ACTN</name>
<proteinExistence type="predicted"/>
<dbReference type="RefSeq" id="WP_203898882.1">
    <property type="nucleotide sequence ID" value="NZ_BOPF01000007.1"/>
</dbReference>
<dbReference type="AlphaFoldDB" id="A0A8J3YJT1"/>
<keyword evidence="1" id="KW-0472">Membrane</keyword>
<feature type="transmembrane region" description="Helical" evidence="1">
    <location>
        <begin position="186"/>
        <end position="204"/>
    </location>
</feature>
<keyword evidence="1" id="KW-1133">Transmembrane helix</keyword>
<evidence type="ECO:0000313" key="3">
    <source>
        <dbReference type="Proteomes" id="UP000619260"/>
    </source>
</evidence>